<protein>
    <recommendedName>
        <fullName evidence="4">Peptidase A1 domain-containing protein</fullName>
    </recommendedName>
</protein>
<feature type="signal peptide" evidence="1">
    <location>
        <begin position="1"/>
        <end position="22"/>
    </location>
</feature>
<proteinExistence type="predicted"/>
<organism evidence="2 3">
    <name type="scientific">Albugo candida</name>
    <dbReference type="NCBI Taxonomy" id="65357"/>
    <lineage>
        <taxon>Eukaryota</taxon>
        <taxon>Sar</taxon>
        <taxon>Stramenopiles</taxon>
        <taxon>Oomycota</taxon>
        <taxon>Peronosporomycetes</taxon>
        <taxon>Albuginales</taxon>
        <taxon>Albuginaceae</taxon>
        <taxon>Albugo</taxon>
    </lineage>
</organism>
<name>A0A024GGA2_9STRA</name>
<evidence type="ECO:0000313" key="2">
    <source>
        <dbReference type="EMBL" id="CCI45558.1"/>
    </source>
</evidence>
<dbReference type="EMBL" id="CAIX01000101">
    <property type="protein sequence ID" value="CCI45558.1"/>
    <property type="molecule type" value="Genomic_DNA"/>
</dbReference>
<evidence type="ECO:0000313" key="3">
    <source>
        <dbReference type="Proteomes" id="UP000053237"/>
    </source>
</evidence>
<comment type="caution">
    <text evidence="2">The sequence shown here is derived from an EMBL/GenBank/DDBJ whole genome shotgun (WGS) entry which is preliminary data.</text>
</comment>
<feature type="chain" id="PRO_5001529502" description="Peptidase A1 domain-containing protein" evidence="1">
    <location>
        <begin position="23"/>
        <end position="337"/>
    </location>
</feature>
<accession>A0A024GGA2</accession>
<keyword evidence="3" id="KW-1185">Reference proteome</keyword>
<keyword evidence="1" id="KW-0732">Signal</keyword>
<dbReference type="InterPro" id="IPR021109">
    <property type="entry name" value="Peptidase_aspartic_dom_sf"/>
</dbReference>
<evidence type="ECO:0008006" key="4">
    <source>
        <dbReference type="Google" id="ProtNLM"/>
    </source>
</evidence>
<dbReference type="Gene3D" id="2.40.70.10">
    <property type="entry name" value="Acid Proteases"/>
    <property type="match status" value="1"/>
</dbReference>
<gene>
    <name evidence="2" type="ORF">BN9_064550</name>
</gene>
<dbReference type="InParanoid" id="A0A024GGA2"/>
<evidence type="ECO:0000256" key="1">
    <source>
        <dbReference type="SAM" id="SignalP"/>
    </source>
</evidence>
<sequence>MTSLLLKFSLLLVFQPLEPSYARSYCKLGVIPRSERGPREEIVIAARRSKKTRGKWTPVVELDDNMEESKHDEHVNNRCNTAAADIDLTLCLGLSSTIPHAPNSVHHEQKVAELVSYVRFDQLSFPSSVNMLSFEWTQSDHPRLYFPLYSLIHEMSNTNKEQIYLHDLHNQIFITKKTFGASVSRITVIGNWARPELDSVTIYDYTGISFNYGTVISTIDENVYEDIKTEVLKRLQVQDINHFECRTAEQAELPIFKFRLGYDGVEYEFTSKQYIVRREDGMTLPAICFLALEPHKKTQRDMRWLIGATFAERYATKIWLKEEKFGFVPYNQVRQGT</sequence>
<dbReference type="SUPFAM" id="SSF50630">
    <property type="entry name" value="Acid proteases"/>
    <property type="match status" value="1"/>
</dbReference>
<reference evidence="2 3" key="1">
    <citation type="submission" date="2012-05" db="EMBL/GenBank/DDBJ databases">
        <title>Recombination and specialization in a pathogen metapopulation.</title>
        <authorList>
            <person name="Gardiner A."/>
            <person name="Kemen E."/>
            <person name="Schultz-Larsen T."/>
            <person name="MacLean D."/>
            <person name="Van Oosterhout C."/>
            <person name="Jones J.D.G."/>
        </authorList>
    </citation>
    <scope>NUCLEOTIDE SEQUENCE [LARGE SCALE GENOMIC DNA]</scope>
    <source>
        <strain evidence="2 3">Ac Nc2</strain>
    </source>
</reference>
<dbReference type="Proteomes" id="UP000053237">
    <property type="component" value="Unassembled WGS sequence"/>
</dbReference>
<dbReference type="AlphaFoldDB" id="A0A024GGA2"/>